<proteinExistence type="inferred from homology"/>
<sequence length="198" mass="20247">MLVLRSGAGEVVVSTTVKKSRFVATAAAVESPSDVQALIARVPSAGANHVCWAYVIGAGPHQTSRSADDGEPAGTAGPPILAALRRRGVVNAAIVVVRHFGGVKLGAGGLIRAYGGSATAVLDAAPLHEVVPSSVIRLRVRVDDAGRVATDLHSMATVRSTEYGADAVDFVVEVSADAREQLCDHVMSVTSGSATILD</sequence>
<dbReference type="RefSeq" id="WP_420039561.1">
    <property type="nucleotide sequence ID" value="NZ_CP128986.1"/>
</dbReference>
<name>A0AA97GWJ0_9ACTN</name>
<feature type="domain" description="Impact N-terminal" evidence="2">
    <location>
        <begin position="18"/>
        <end position="122"/>
    </location>
</feature>
<dbReference type="GO" id="GO:0006446">
    <property type="term" value="P:regulation of translational initiation"/>
    <property type="evidence" value="ECO:0007669"/>
    <property type="project" value="TreeGrafter"/>
</dbReference>
<dbReference type="InterPro" id="IPR001498">
    <property type="entry name" value="Impact_N"/>
</dbReference>
<evidence type="ECO:0000259" key="2">
    <source>
        <dbReference type="Pfam" id="PF01205"/>
    </source>
</evidence>
<dbReference type="InterPro" id="IPR023582">
    <property type="entry name" value="Impact"/>
</dbReference>
<dbReference type="InterPro" id="IPR036956">
    <property type="entry name" value="Impact_N_sf"/>
</dbReference>
<evidence type="ECO:0000256" key="1">
    <source>
        <dbReference type="ARBA" id="ARBA00007665"/>
    </source>
</evidence>
<comment type="similarity">
    <text evidence="1">Belongs to the IMPACT family.</text>
</comment>
<organism evidence="3">
    <name type="scientific">Gordonia sp. MP11Mi</name>
    <dbReference type="NCBI Taxonomy" id="3022769"/>
    <lineage>
        <taxon>Bacteria</taxon>
        <taxon>Bacillati</taxon>
        <taxon>Actinomycetota</taxon>
        <taxon>Actinomycetes</taxon>
        <taxon>Mycobacteriales</taxon>
        <taxon>Gordoniaceae</taxon>
        <taxon>Gordonia</taxon>
    </lineage>
</organism>
<evidence type="ECO:0000313" key="3">
    <source>
        <dbReference type="EMBL" id="WOC13767.1"/>
    </source>
</evidence>
<dbReference type="Gene3D" id="3.30.70.240">
    <property type="match status" value="1"/>
</dbReference>
<dbReference type="SUPFAM" id="SSF54211">
    <property type="entry name" value="Ribosomal protein S5 domain 2-like"/>
    <property type="match status" value="1"/>
</dbReference>
<reference evidence="3" key="1">
    <citation type="submission" date="2023-06" db="EMBL/GenBank/DDBJ databases">
        <title>Gordonia sp. nov. and Pseudochrobactrum sp. nov., two species isolated from the burying beetle Nicrophorus vespilloides.</title>
        <authorList>
            <person name="Poehlein A."/>
            <person name="Guzman J."/>
            <person name="Daniel R."/>
            <person name="Vilcinskas A."/>
        </authorList>
    </citation>
    <scope>NUCLEOTIDE SEQUENCE</scope>
    <source>
        <strain evidence="3">MP11Mi</strain>
    </source>
</reference>
<accession>A0AA97GWJ0</accession>
<dbReference type="PANTHER" id="PTHR16301">
    <property type="entry name" value="IMPACT-RELATED"/>
    <property type="match status" value="1"/>
</dbReference>
<dbReference type="EMBL" id="CP128986">
    <property type="protein sequence ID" value="WOC13767.1"/>
    <property type="molecule type" value="Genomic_DNA"/>
</dbReference>
<protein>
    <recommendedName>
        <fullName evidence="2">Impact N-terminal domain-containing protein</fullName>
    </recommendedName>
</protein>
<dbReference type="Gene3D" id="3.30.230.30">
    <property type="entry name" value="Impact, N-terminal domain"/>
    <property type="match status" value="1"/>
</dbReference>
<gene>
    <name evidence="3" type="ORF">MP11Mi_28740</name>
</gene>
<dbReference type="InterPro" id="IPR020568">
    <property type="entry name" value="Ribosomal_Su5_D2-typ_SF"/>
</dbReference>
<dbReference type="Pfam" id="PF01205">
    <property type="entry name" value="Impact_N"/>
    <property type="match status" value="1"/>
</dbReference>
<dbReference type="GO" id="GO:0005737">
    <property type="term" value="C:cytoplasm"/>
    <property type="evidence" value="ECO:0007669"/>
    <property type="project" value="TreeGrafter"/>
</dbReference>
<dbReference type="PANTHER" id="PTHR16301:SF20">
    <property type="entry name" value="IMPACT FAMILY MEMBER YIGZ"/>
    <property type="match status" value="1"/>
</dbReference>
<dbReference type="AlphaFoldDB" id="A0AA97GWJ0"/>